<evidence type="ECO:0000313" key="1">
    <source>
        <dbReference type="EMBL" id="CAI9974046.1"/>
    </source>
</evidence>
<comment type="caution">
    <text evidence="1">The sequence shown here is derived from an EMBL/GenBank/DDBJ whole genome shotgun (WGS) entry which is preliminary data.</text>
</comment>
<reference evidence="1" key="1">
    <citation type="submission" date="2023-06" db="EMBL/GenBank/DDBJ databases">
        <authorList>
            <person name="Kurt Z."/>
        </authorList>
    </citation>
    <scope>NUCLEOTIDE SEQUENCE</scope>
</reference>
<accession>A0AA86RGZ3</accession>
<dbReference type="AlphaFoldDB" id="A0AA86RGZ3"/>
<dbReference type="EMBL" id="CAXDID020000866">
    <property type="protein sequence ID" value="CAL6115249.1"/>
    <property type="molecule type" value="Genomic_DNA"/>
</dbReference>
<reference evidence="3 5" key="2">
    <citation type="submission" date="2024-07" db="EMBL/GenBank/DDBJ databases">
        <authorList>
            <person name="Akdeniz Z."/>
        </authorList>
    </citation>
    <scope>NUCLEOTIDE SEQUENCE [LARGE SCALE GENOMIC DNA]</scope>
</reference>
<sequence length="139" mass="16110">MNTLNSQFSKSRTACHLQIGIDYARIIIASRAAANVLSSVQPDPFNQRSLSSISLSTSQQYHAALPNNEIPVTEMLVDYNKSTQLGRIFSRMRNARDFLACYCAGRNWRTSFWISCERTQRDRREATNWYIRTVRRQLE</sequence>
<gene>
    <name evidence="1" type="ORF">HINF_LOCUS61691</name>
    <name evidence="2" type="ORF">HINF_LOCUS61694</name>
    <name evidence="3" type="ORF">HINF_LOCUS78541</name>
    <name evidence="4" type="ORF">HINF_LOCUS78544</name>
</gene>
<evidence type="ECO:0000313" key="3">
    <source>
        <dbReference type="EMBL" id="CAL6115249.1"/>
    </source>
</evidence>
<dbReference type="Proteomes" id="UP001642409">
    <property type="component" value="Unassembled WGS sequence"/>
</dbReference>
<dbReference type="EMBL" id="CATOUU010001132">
    <property type="protein sequence ID" value="CAI9974046.1"/>
    <property type="molecule type" value="Genomic_DNA"/>
</dbReference>
<protein>
    <submittedName>
        <fullName evidence="3">Hypothetical_protein</fullName>
    </submittedName>
</protein>
<evidence type="ECO:0000313" key="2">
    <source>
        <dbReference type="EMBL" id="CAI9974049.1"/>
    </source>
</evidence>
<name>A0AA86RGZ3_9EUKA</name>
<dbReference type="EMBL" id="CAXDID020000866">
    <property type="protein sequence ID" value="CAL6115255.1"/>
    <property type="molecule type" value="Genomic_DNA"/>
</dbReference>
<dbReference type="EMBL" id="CATOUU010001132">
    <property type="protein sequence ID" value="CAI9974049.1"/>
    <property type="molecule type" value="Genomic_DNA"/>
</dbReference>
<organism evidence="1">
    <name type="scientific">Hexamita inflata</name>
    <dbReference type="NCBI Taxonomy" id="28002"/>
    <lineage>
        <taxon>Eukaryota</taxon>
        <taxon>Metamonada</taxon>
        <taxon>Diplomonadida</taxon>
        <taxon>Hexamitidae</taxon>
        <taxon>Hexamitinae</taxon>
        <taxon>Hexamita</taxon>
    </lineage>
</organism>
<evidence type="ECO:0000313" key="5">
    <source>
        <dbReference type="Proteomes" id="UP001642409"/>
    </source>
</evidence>
<keyword evidence="5" id="KW-1185">Reference proteome</keyword>
<proteinExistence type="predicted"/>
<evidence type="ECO:0000313" key="4">
    <source>
        <dbReference type="EMBL" id="CAL6115255.1"/>
    </source>
</evidence>